<dbReference type="InterPro" id="IPR002347">
    <property type="entry name" value="SDR_fam"/>
</dbReference>
<dbReference type="Gene3D" id="3.40.50.720">
    <property type="entry name" value="NAD(P)-binding Rossmann-like Domain"/>
    <property type="match status" value="1"/>
</dbReference>
<comment type="caution">
    <text evidence="3">The sequence shown here is derived from an EMBL/GenBank/DDBJ whole genome shotgun (WGS) entry which is preliminary data.</text>
</comment>
<dbReference type="InterPro" id="IPR020904">
    <property type="entry name" value="Sc_DH/Rdtase_CS"/>
</dbReference>
<evidence type="ECO:0000313" key="4">
    <source>
        <dbReference type="Proteomes" id="UP000622653"/>
    </source>
</evidence>
<evidence type="ECO:0000313" key="3">
    <source>
        <dbReference type="EMBL" id="MBF4500615.1"/>
    </source>
</evidence>
<proteinExistence type="inferred from homology"/>
<dbReference type="GO" id="GO:0047936">
    <property type="term" value="F:glucose 1-dehydrogenase [NAD(P)+] activity"/>
    <property type="evidence" value="ECO:0007669"/>
    <property type="project" value="UniProtKB-EC"/>
</dbReference>
<keyword evidence="4" id="KW-1185">Reference proteome</keyword>
<keyword evidence="2 3" id="KW-0560">Oxidoreductase</keyword>
<dbReference type="FunFam" id="3.40.50.720:FF:000084">
    <property type="entry name" value="Short-chain dehydrogenase reductase"/>
    <property type="match status" value="1"/>
</dbReference>
<dbReference type="CDD" id="cd05233">
    <property type="entry name" value="SDR_c"/>
    <property type="match status" value="1"/>
</dbReference>
<protein>
    <submittedName>
        <fullName evidence="3">Glucose 1-dehydrogenase</fullName>
        <ecNumber evidence="3">1.1.1.47</ecNumber>
    </submittedName>
</protein>
<dbReference type="PRINTS" id="PR00081">
    <property type="entry name" value="GDHRDH"/>
</dbReference>
<comment type="similarity">
    <text evidence="1">Belongs to the short-chain dehydrogenases/reductases (SDR) family.</text>
</comment>
<dbReference type="PROSITE" id="PS00061">
    <property type="entry name" value="ADH_SHORT"/>
    <property type="match status" value="1"/>
</dbReference>
<dbReference type="Pfam" id="PF13561">
    <property type="entry name" value="adh_short_C2"/>
    <property type="match status" value="1"/>
</dbReference>
<dbReference type="SUPFAM" id="SSF51735">
    <property type="entry name" value="NAD(P)-binding Rossmann-fold domains"/>
    <property type="match status" value="1"/>
</dbReference>
<dbReference type="EC" id="1.1.1.47" evidence="3"/>
<sequence length="261" mass="28228">MRLQNKVVIITGGSQGIGRATAFRLGEEGAKVVIADINDEAGAQTVQDLKDVNVEALYVRTDVSQEEDVKQLMERTEEHFGGIDGLINNAAATVRKSVEDTTLAEWNKVIGVNLTGAFLCSKYVVAPMRRRGGGGIVNMASWHADRTITRFAAYASSKGGMTALTRQMALDVGVDQIRVNAVLPSTVDTPMLYETFKALPDPEEAMKQTLQHQPLGRIATGEDIANACLFLLSDESAFISGHSLRVDGAAFNKVARPLMFD</sequence>
<gene>
    <name evidence="3" type="ORF">IRY55_04490</name>
</gene>
<organism evidence="3 4">
    <name type="scientific">Savagea serpentis</name>
    <dbReference type="NCBI Taxonomy" id="2785297"/>
    <lineage>
        <taxon>Bacteria</taxon>
        <taxon>Bacillati</taxon>
        <taxon>Bacillota</taxon>
        <taxon>Bacilli</taxon>
        <taxon>Bacillales</taxon>
        <taxon>Caryophanaceae</taxon>
        <taxon>Savagea</taxon>
    </lineage>
</organism>
<dbReference type="PRINTS" id="PR00080">
    <property type="entry name" value="SDRFAMILY"/>
</dbReference>
<evidence type="ECO:0000256" key="2">
    <source>
        <dbReference type="ARBA" id="ARBA00023002"/>
    </source>
</evidence>
<dbReference type="RefSeq" id="WP_194562045.1">
    <property type="nucleotide sequence ID" value="NZ_JADKPV010000001.1"/>
</dbReference>
<dbReference type="PANTHER" id="PTHR24321">
    <property type="entry name" value="DEHYDROGENASES, SHORT CHAIN"/>
    <property type="match status" value="1"/>
</dbReference>
<dbReference type="PANTHER" id="PTHR24321:SF8">
    <property type="entry name" value="ESTRADIOL 17-BETA-DEHYDROGENASE 8-RELATED"/>
    <property type="match status" value="1"/>
</dbReference>
<reference evidence="3" key="1">
    <citation type="submission" date="2020-11" db="EMBL/GenBank/DDBJ databases">
        <title>Multidrug resistant novel bacterium Savagea serpentis sp. nov., isolated from the scats of a vine snake (Ahaetulla nasuta).</title>
        <authorList>
            <person name="Venkata Ramana V."/>
            <person name="Vikas Patil S."/>
            <person name="Yogita Lugani V."/>
        </authorList>
    </citation>
    <scope>NUCLEOTIDE SEQUENCE</scope>
    <source>
        <strain evidence="3">SN6</strain>
    </source>
</reference>
<dbReference type="AlphaFoldDB" id="A0A8J7GIT1"/>
<dbReference type="Proteomes" id="UP000622653">
    <property type="component" value="Unassembled WGS sequence"/>
</dbReference>
<dbReference type="EMBL" id="JADKPV010000001">
    <property type="protein sequence ID" value="MBF4500615.1"/>
    <property type="molecule type" value="Genomic_DNA"/>
</dbReference>
<dbReference type="NCBIfam" id="NF005559">
    <property type="entry name" value="PRK07231.1"/>
    <property type="match status" value="1"/>
</dbReference>
<dbReference type="InterPro" id="IPR036291">
    <property type="entry name" value="NAD(P)-bd_dom_sf"/>
</dbReference>
<dbReference type="GO" id="GO:0008206">
    <property type="term" value="P:bile acid metabolic process"/>
    <property type="evidence" value="ECO:0007669"/>
    <property type="project" value="UniProtKB-ARBA"/>
</dbReference>
<name>A0A8J7GIT1_9BACL</name>
<evidence type="ECO:0000256" key="1">
    <source>
        <dbReference type="ARBA" id="ARBA00006484"/>
    </source>
</evidence>
<accession>A0A8J7GIT1</accession>